<keyword evidence="5 11" id="KW-0732">Signal</keyword>
<dbReference type="PANTHER" id="PTHR46884:SF1">
    <property type="entry name" value="COLLECTRIN"/>
    <property type="match status" value="1"/>
</dbReference>
<dbReference type="STRING" id="8005.ENSEEEP00000003136"/>
<keyword evidence="4 10" id="KW-0812">Transmembrane</keyword>
<organism evidence="13 14">
    <name type="scientific">Electrophorus electricus</name>
    <name type="common">Electric eel</name>
    <name type="synonym">Gymnotus electricus</name>
    <dbReference type="NCBI Taxonomy" id="8005"/>
    <lineage>
        <taxon>Eukaryota</taxon>
        <taxon>Metazoa</taxon>
        <taxon>Chordata</taxon>
        <taxon>Craniata</taxon>
        <taxon>Vertebrata</taxon>
        <taxon>Euteleostomi</taxon>
        <taxon>Actinopterygii</taxon>
        <taxon>Neopterygii</taxon>
        <taxon>Teleostei</taxon>
        <taxon>Ostariophysi</taxon>
        <taxon>Gymnotiformes</taxon>
        <taxon>Gymnotoidei</taxon>
        <taxon>Gymnotidae</taxon>
        <taxon>Electrophorus</taxon>
    </lineage>
</organism>
<reference evidence="13" key="4">
    <citation type="submission" date="2025-08" db="UniProtKB">
        <authorList>
            <consortium name="Ensembl"/>
        </authorList>
    </citation>
    <scope>IDENTIFICATION</scope>
</reference>
<dbReference type="OMA" id="AYEWNES"/>
<dbReference type="PROSITE" id="PS52010">
    <property type="entry name" value="COLLECTRIN_LIKE"/>
    <property type="match status" value="1"/>
</dbReference>
<keyword evidence="7 10" id="KW-0472">Membrane</keyword>
<reference evidence="13" key="3">
    <citation type="submission" date="2020-05" db="EMBL/GenBank/DDBJ databases">
        <title>Electrophorus electricus (electric eel) genome, fEleEle1, primary haplotype.</title>
        <authorList>
            <person name="Myers G."/>
            <person name="Meyer A."/>
            <person name="Fedrigo O."/>
            <person name="Formenti G."/>
            <person name="Rhie A."/>
            <person name="Tracey A."/>
            <person name="Sims Y."/>
            <person name="Jarvis E.D."/>
        </authorList>
    </citation>
    <scope>NUCLEOTIDE SEQUENCE [LARGE SCALE GENOMIC DNA]</scope>
</reference>
<dbReference type="InterPro" id="IPR042944">
    <property type="entry name" value="Collectrin"/>
</dbReference>
<feature type="compositionally biased region" description="Basic and acidic residues" evidence="9">
    <location>
        <begin position="203"/>
        <end position="223"/>
    </location>
</feature>
<keyword evidence="14" id="KW-1185">Reference proteome</keyword>
<evidence type="ECO:0000256" key="8">
    <source>
        <dbReference type="ARBA" id="ARBA00023180"/>
    </source>
</evidence>
<dbReference type="PANTHER" id="PTHR46884">
    <property type="entry name" value="COLLECTRIN"/>
    <property type="match status" value="1"/>
</dbReference>
<dbReference type="GO" id="GO:0070062">
    <property type="term" value="C:extracellular exosome"/>
    <property type="evidence" value="ECO:0007669"/>
    <property type="project" value="TreeGrafter"/>
</dbReference>
<sequence>MWVWIVCLLTAAPALAEPLCSKEVCDNYGYKVRISIKTALGDKAYEWNESEMFLFRATVAFAMRRYTSDETYNVSDIVVCNKTARVSFWFLVTSPANTAQLVPRGQVEAAVRLSRNRINSAFLLTDQTLQFVGILPTLAPPISYDTPPWLIVFGVVMGVVCAGIITLLLSTLLKRTRSKKNLLETEEEEDRRGSITANGRLCESLREKDPGRGHPDDVHLSKL</sequence>
<feature type="region of interest" description="Disordered" evidence="9">
    <location>
        <begin position="182"/>
        <end position="223"/>
    </location>
</feature>
<keyword evidence="3" id="KW-0597">Phosphoprotein</keyword>
<evidence type="ECO:0000256" key="6">
    <source>
        <dbReference type="ARBA" id="ARBA00022989"/>
    </source>
</evidence>
<evidence type="ECO:0000256" key="1">
    <source>
        <dbReference type="ARBA" id="ARBA00004251"/>
    </source>
</evidence>
<dbReference type="Pfam" id="PF16959">
    <property type="entry name" value="Collectrin"/>
    <property type="match status" value="1"/>
</dbReference>
<keyword evidence="2" id="KW-1003">Cell membrane</keyword>
<proteinExistence type="predicted"/>
<evidence type="ECO:0000256" key="11">
    <source>
        <dbReference type="SAM" id="SignalP"/>
    </source>
</evidence>
<keyword evidence="6 10" id="KW-1133">Transmembrane helix</keyword>
<evidence type="ECO:0000259" key="12">
    <source>
        <dbReference type="PROSITE" id="PS52010"/>
    </source>
</evidence>
<reference evidence="13" key="5">
    <citation type="submission" date="2025-09" db="UniProtKB">
        <authorList>
            <consortium name="Ensembl"/>
        </authorList>
    </citation>
    <scope>IDENTIFICATION</scope>
</reference>
<reference evidence="14" key="2">
    <citation type="journal article" date="2017" name="Sci. Adv.">
        <title>A tail of two voltages: Proteomic comparison of the three electric organs of the electric eel.</title>
        <authorList>
            <person name="Traeger L.L."/>
            <person name="Sabat G."/>
            <person name="Barrett-Wilt G.A."/>
            <person name="Wells G.B."/>
            <person name="Sussman M.R."/>
        </authorList>
    </citation>
    <scope>NUCLEOTIDE SEQUENCE [LARGE SCALE GENOMIC DNA]</scope>
</reference>
<feature type="signal peptide" evidence="11">
    <location>
        <begin position="1"/>
        <end position="16"/>
    </location>
</feature>
<feature type="domain" description="Collectrin-like" evidence="12">
    <location>
        <begin position="26"/>
        <end position="223"/>
    </location>
</feature>
<dbReference type="GO" id="GO:0005886">
    <property type="term" value="C:plasma membrane"/>
    <property type="evidence" value="ECO:0007669"/>
    <property type="project" value="UniProtKB-SubCell"/>
</dbReference>
<dbReference type="Proteomes" id="UP000314983">
    <property type="component" value="Chromosome 22"/>
</dbReference>
<evidence type="ECO:0000256" key="3">
    <source>
        <dbReference type="ARBA" id="ARBA00022553"/>
    </source>
</evidence>
<evidence type="ECO:0000256" key="5">
    <source>
        <dbReference type="ARBA" id="ARBA00022729"/>
    </source>
</evidence>
<dbReference type="GO" id="GO:0051957">
    <property type="term" value="P:positive regulation of amino acid transport"/>
    <property type="evidence" value="ECO:0007669"/>
    <property type="project" value="TreeGrafter"/>
</dbReference>
<evidence type="ECO:0000256" key="10">
    <source>
        <dbReference type="SAM" id="Phobius"/>
    </source>
</evidence>
<evidence type="ECO:0000256" key="9">
    <source>
        <dbReference type="SAM" id="MobiDB-lite"/>
    </source>
</evidence>
<dbReference type="AlphaFoldDB" id="A0A4W4DV04"/>
<evidence type="ECO:0000256" key="7">
    <source>
        <dbReference type="ARBA" id="ARBA00023136"/>
    </source>
</evidence>
<accession>A0A4W4DV04</accession>
<dbReference type="GeneTree" id="ENSGT00940000160862"/>
<dbReference type="RefSeq" id="XP_035377460.1">
    <property type="nucleotide sequence ID" value="XM_035521567.1"/>
</dbReference>
<evidence type="ECO:0000313" key="13">
    <source>
        <dbReference type="Ensembl" id="ENSEEEP00000003136.2"/>
    </source>
</evidence>
<feature type="transmembrane region" description="Helical" evidence="10">
    <location>
        <begin position="149"/>
        <end position="173"/>
    </location>
</feature>
<comment type="subcellular location">
    <subcellularLocation>
        <location evidence="1">Cell membrane</location>
        <topology evidence="1">Single-pass type I membrane protein</topology>
    </subcellularLocation>
</comment>
<dbReference type="GeneID" id="113567735"/>
<evidence type="ECO:0000256" key="4">
    <source>
        <dbReference type="ARBA" id="ARBA00022692"/>
    </source>
</evidence>
<protein>
    <recommendedName>
        <fullName evidence="12">Collectrin-like domain-containing protein</fullName>
    </recommendedName>
</protein>
<dbReference type="CTD" id="57393"/>
<evidence type="ECO:0000313" key="14">
    <source>
        <dbReference type="Proteomes" id="UP000314983"/>
    </source>
</evidence>
<evidence type="ECO:0000256" key="2">
    <source>
        <dbReference type="ARBA" id="ARBA00022475"/>
    </source>
</evidence>
<gene>
    <name evidence="13" type="primary">cltrn</name>
</gene>
<reference evidence="14" key="1">
    <citation type="journal article" date="2014" name="Science">
        <title>Nonhuman genetics. Genomic basis for the convergent evolution of electric organs.</title>
        <authorList>
            <person name="Gallant J.R."/>
            <person name="Traeger L.L."/>
            <person name="Volkening J.D."/>
            <person name="Moffett H."/>
            <person name="Chen P.H."/>
            <person name="Novina C.D."/>
            <person name="Phillips G.N.Jr."/>
            <person name="Anand R."/>
            <person name="Wells G.B."/>
            <person name="Pinch M."/>
            <person name="Guth R."/>
            <person name="Unguez G.A."/>
            <person name="Albert J.S."/>
            <person name="Zakon H.H."/>
            <person name="Samanta M.P."/>
            <person name="Sussman M.R."/>
        </authorList>
    </citation>
    <scope>NUCLEOTIDE SEQUENCE [LARGE SCALE GENOMIC DNA]</scope>
</reference>
<feature type="chain" id="PRO_5044247139" description="Collectrin-like domain-containing protein" evidence="11">
    <location>
        <begin position="17"/>
        <end position="223"/>
    </location>
</feature>
<name>A0A4W4DV04_ELEEL</name>
<keyword evidence="8" id="KW-0325">Glycoprotein</keyword>
<dbReference type="Ensembl" id="ENSEEET00000003182.2">
    <property type="protein sequence ID" value="ENSEEEP00000003136.2"/>
    <property type="gene ID" value="ENSEEEG00000001776.2"/>
</dbReference>
<dbReference type="InterPro" id="IPR031588">
    <property type="entry name" value="Collectrin_dom"/>
</dbReference>